<reference evidence="2" key="1">
    <citation type="journal article" date="2020" name="mSystems">
        <title>Genome- and Community-Level Interaction Insights into Carbon Utilization and Element Cycling Functions of Hydrothermarchaeota in Hydrothermal Sediment.</title>
        <authorList>
            <person name="Zhou Z."/>
            <person name="Liu Y."/>
            <person name="Xu W."/>
            <person name="Pan J."/>
            <person name="Luo Z.H."/>
            <person name="Li M."/>
        </authorList>
    </citation>
    <scope>NUCLEOTIDE SEQUENCE [LARGE SCALE GENOMIC DNA]</scope>
    <source>
        <strain evidence="2">SpSt-246</strain>
    </source>
</reference>
<accession>A0A7C2FTZ7</accession>
<dbReference type="Pfam" id="PF13481">
    <property type="entry name" value="AAA_25"/>
    <property type="match status" value="1"/>
</dbReference>
<evidence type="ECO:0000256" key="1">
    <source>
        <dbReference type="SAM" id="MobiDB-lite"/>
    </source>
</evidence>
<protein>
    <submittedName>
        <fullName evidence="2">Uncharacterized protein</fullName>
    </submittedName>
</protein>
<sequence>MRRLLLPSEPPRMGWGVRDLFPQGHASLVLAHPGQGKILMSFLAVQAARPEGRGFVGEYAVRHGRTVLLDAENPMGWGYRFWVNRFLPAHPDADRGLVDLRAVEGGLTSEDVAALEAELKEDPPAFLVLDGLASALLEVDVGSSRRATATLRALAALAQDVSLTLLLLEEKDRPSSGAFSRGPLGAALRAAAPAALFSLEWVPPREVEGREVMRLVALMQRYAPLPSPLGLELVEGHGGEGWSLEPYPLLEGQTQVAKAEAAILQALREAGEGGLPRKVLLEDVMARTTVSERTAKTALANLRARGKVKEVALGGRGNPKAYRLVDSRYFFAQNGESALRNGADFGQSPLPQKVAGADPGEGRGTLEPLEVEAGSEWEVEL</sequence>
<comment type="caution">
    <text evidence="2">The sequence shown here is derived from an EMBL/GenBank/DDBJ whole genome shotgun (WGS) entry which is preliminary data.</text>
</comment>
<organism evidence="2">
    <name type="scientific">Thermus islandicus</name>
    <dbReference type="NCBI Taxonomy" id="540988"/>
    <lineage>
        <taxon>Bacteria</taxon>
        <taxon>Thermotogati</taxon>
        <taxon>Deinococcota</taxon>
        <taxon>Deinococci</taxon>
        <taxon>Thermales</taxon>
        <taxon>Thermaceae</taxon>
        <taxon>Thermus</taxon>
    </lineage>
</organism>
<name>A0A7C2FTZ7_9DEIN</name>
<gene>
    <name evidence="2" type="ORF">ENP73_05985</name>
</gene>
<dbReference type="InterPro" id="IPR027417">
    <property type="entry name" value="P-loop_NTPase"/>
</dbReference>
<proteinExistence type="predicted"/>
<feature type="region of interest" description="Disordered" evidence="1">
    <location>
        <begin position="342"/>
        <end position="381"/>
    </location>
</feature>
<dbReference type="AlphaFoldDB" id="A0A7C2FTZ7"/>
<dbReference type="Gene3D" id="3.40.50.300">
    <property type="entry name" value="P-loop containing nucleotide triphosphate hydrolases"/>
    <property type="match status" value="1"/>
</dbReference>
<evidence type="ECO:0000313" key="2">
    <source>
        <dbReference type="EMBL" id="HEH82526.1"/>
    </source>
</evidence>
<feature type="compositionally biased region" description="Acidic residues" evidence="1">
    <location>
        <begin position="369"/>
        <end position="381"/>
    </location>
</feature>
<dbReference type="EMBL" id="DSKL01000240">
    <property type="protein sequence ID" value="HEH82526.1"/>
    <property type="molecule type" value="Genomic_DNA"/>
</dbReference>